<feature type="compositionally biased region" description="Low complexity" evidence="1">
    <location>
        <begin position="41"/>
        <end position="50"/>
    </location>
</feature>
<proteinExistence type="predicted"/>
<dbReference type="Proteomes" id="UP000823405">
    <property type="component" value="Unassembled WGS sequence"/>
</dbReference>
<evidence type="ECO:0000313" key="2">
    <source>
        <dbReference type="EMBL" id="KAG0274250.1"/>
    </source>
</evidence>
<feature type="non-terminal residue" evidence="2">
    <location>
        <position position="75"/>
    </location>
</feature>
<feature type="region of interest" description="Disordered" evidence="1">
    <location>
        <begin position="1"/>
        <end position="75"/>
    </location>
</feature>
<accession>A0A9P6UDU3</accession>
<organism evidence="2 3">
    <name type="scientific">Linnemannia gamsii</name>
    <dbReference type="NCBI Taxonomy" id="64522"/>
    <lineage>
        <taxon>Eukaryota</taxon>
        <taxon>Fungi</taxon>
        <taxon>Fungi incertae sedis</taxon>
        <taxon>Mucoromycota</taxon>
        <taxon>Mortierellomycotina</taxon>
        <taxon>Mortierellomycetes</taxon>
        <taxon>Mortierellales</taxon>
        <taxon>Mortierellaceae</taxon>
        <taxon>Linnemannia</taxon>
    </lineage>
</organism>
<evidence type="ECO:0000313" key="3">
    <source>
        <dbReference type="Proteomes" id="UP000823405"/>
    </source>
</evidence>
<evidence type="ECO:0000256" key="1">
    <source>
        <dbReference type="SAM" id="MobiDB-lite"/>
    </source>
</evidence>
<gene>
    <name evidence="2" type="ORF">BGZ97_010544</name>
</gene>
<dbReference type="AlphaFoldDB" id="A0A9P6UDU3"/>
<reference evidence="2" key="1">
    <citation type="journal article" date="2020" name="Fungal Divers.">
        <title>Resolving the Mortierellaceae phylogeny through synthesis of multi-gene phylogenetics and phylogenomics.</title>
        <authorList>
            <person name="Vandepol N."/>
            <person name="Liber J."/>
            <person name="Desiro A."/>
            <person name="Na H."/>
            <person name="Kennedy M."/>
            <person name="Barry K."/>
            <person name="Grigoriev I.V."/>
            <person name="Miller A.N."/>
            <person name="O'Donnell K."/>
            <person name="Stajich J.E."/>
            <person name="Bonito G."/>
        </authorList>
    </citation>
    <scope>NUCLEOTIDE SEQUENCE</scope>
    <source>
        <strain evidence="2">NVP60</strain>
    </source>
</reference>
<dbReference type="EMBL" id="JAAAIN010005493">
    <property type="protein sequence ID" value="KAG0274250.1"/>
    <property type="molecule type" value="Genomic_DNA"/>
</dbReference>
<feature type="compositionally biased region" description="Low complexity" evidence="1">
    <location>
        <begin position="9"/>
        <end position="21"/>
    </location>
</feature>
<protein>
    <submittedName>
        <fullName evidence="2">Uncharacterized protein</fullName>
    </submittedName>
</protein>
<comment type="caution">
    <text evidence="2">The sequence shown here is derived from an EMBL/GenBank/DDBJ whole genome shotgun (WGS) entry which is preliminary data.</text>
</comment>
<keyword evidence="3" id="KW-1185">Reference proteome</keyword>
<feature type="compositionally biased region" description="Basic and acidic residues" evidence="1">
    <location>
        <begin position="31"/>
        <end position="40"/>
    </location>
</feature>
<name>A0A9P6UDU3_9FUNG</name>
<sequence length="75" mass="8218">MPNDVKTNSALGLMALSSSSGPGHPGMLAGGRHDDREMQQHHQQVPQPQHHNPPPPPASRYPQAMSYSSYPLPRR</sequence>